<name>A0A9P1NC63_9PELO</name>
<keyword evidence="3" id="KW-1185">Reference proteome</keyword>
<comment type="caution">
    <text evidence="2">The sequence shown here is derived from an EMBL/GenBank/DDBJ whole genome shotgun (WGS) entry which is preliminary data.</text>
</comment>
<dbReference type="EMBL" id="CANHGI010000006">
    <property type="protein sequence ID" value="CAI5455623.1"/>
    <property type="molecule type" value="Genomic_DNA"/>
</dbReference>
<dbReference type="Proteomes" id="UP001152747">
    <property type="component" value="Unassembled WGS sequence"/>
</dbReference>
<organism evidence="2 3">
    <name type="scientific">Caenorhabditis angaria</name>
    <dbReference type="NCBI Taxonomy" id="860376"/>
    <lineage>
        <taxon>Eukaryota</taxon>
        <taxon>Metazoa</taxon>
        <taxon>Ecdysozoa</taxon>
        <taxon>Nematoda</taxon>
        <taxon>Chromadorea</taxon>
        <taxon>Rhabditida</taxon>
        <taxon>Rhabditina</taxon>
        <taxon>Rhabditomorpha</taxon>
        <taxon>Rhabditoidea</taxon>
        <taxon>Rhabditidae</taxon>
        <taxon>Peloderinae</taxon>
        <taxon>Caenorhabditis</taxon>
    </lineage>
</organism>
<feature type="chain" id="PRO_5040480686" evidence="1">
    <location>
        <begin position="22"/>
        <end position="127"/>
    </location>
</feature>
<gene>
    <name evidence="2" type="ORF">CAMP_LOCUS18260</name>
</gene>
<accession>A0A9P1NC63</accession>
<sequence length="127" mass="14413">MESTTTTTLFILVVLVIGSFAERWQFGGDNRYYDLADKRALNAHIRKSSILWGKRSGDDIETKRTIPGQLRKSSMLWGKRSGLENEMAWAPDNSEDLIETVKRSDMMERVAKGALRPKLALSSIHWG</sequence>
<evidence type="ECO:0000313" key="3">
    <source>
        <dbReference type="Proteomes" id="UP001152747"/>
    </source>
</evidence>
<dbReference type="AlphaFoldDB" id="A0A9P1NC63"/>
<feature type="signal peptide" evidence="1">
    <location>
        <begin position="1"/>
        <end position="21"/>
    </location>
</feature>
<dbReference type="OrthoDB" id="5812953at2759"/>
<evidence type="ECO:0000313" key="2">
    <source>
        <dbReference type="EMBL" id="CAI5455623.1"/>
    </source>
</evidence>
<reference evidence="2" key="1">
    <citation type="submission" date="2022-11" db="EMBL/GenBank/DDBJ databases">
        <authorList>
            <person name="Kikuchi T."/>
        </authorList>
    </citation>
    <scope>NUCLEOTIDE SEQUENCE</scope>
    <source>
        <strain evidence="2">PS1010</strain>
    </source>
</reference>
<proteinExistence type="predicted"/>
<protein>
    <submittedName>
        <fullName evidence="2">Uncharacterized protein</fullName>
    </submittedName>
</protein>
<keyword evidence="1" id="KW-0732">Signal</keyword>
<evidence type="ECO:0000256" key="1">
    <source>
        <dbReference type="SAM" id="SignalP"/>
    </source>
</evidence>